<accession>A0AAE3KI28</accession>
<gene>
    <name evidence="1" type="ORF">LX83_005724</name>
</gene>
<dbReference type="RefSeq" id="WP_253777029.1">
    <property type="nucleotide sequence ID" value="NZ_JAMTCK010000015.1"/>
</dbReference>
<proteinExistence type="predicted"/>
<dbReference type="Proteomes" id="UP001206128">
    <property type="component" value="Unassembled WGS sequence"/>
</dbReference>
<dbReference type="EMBL" id="JAMTCK010000015">
    <property type="protein sequence ID" value="MCP2168846.1"/>
    <property type="molecule type" value="Genomic_DNA"/>
</dbReference>
<organism evidence="1 2">
    <name type="scientific">Goodfellowiella coeruleoviolacea</name>
    <dbReference type="NCBI Taxonomy" id="334858"/>
    <lineage>
        <taxon>Bacteria</taxon>
        <taxon>Bacillati</taxon>
        <taxon>Actinomycetota</taxon>
        <taxon>Actinomycetes</taxon>
        <taxon>Pseudonocardiales</taxon>
        <taxon>Pseudonocardiaceae</taxon>
        <taxon>Goodfellowiella</taxon>
    </lineage>
</organism>
<name>A0AAE3KI28_9PSEU</name>
<dbReference type="AlphaFoldDB" id="A0AAE3KI28"/>
<reference evidence="1" key="1">
    <citation type="submission" date="2022-06" db="EMBL/GenBank/DDBJ databases">
        <title>Genomic Encyclopedia of Archaeal and Bacterial Type Strains, Phase II (KMG-II): from individual species to whole genera.</title>
        <authorList>
            <person name="Goeker M."/>
        </authorList>
    </citation>
    <scope>NUCLEOTIDE SEQUENCE</scope>
    <source>
        <strain evidence="1">DSM 43935</strain>
    </source>
</reference>
<keyword evidence="2" id="KW-1185">Reference proteome</keyword>
<sequence>MSDRVDVLAAVFGGTRAPSPPQPDDDVEFENWARLVEVDADLAGIQHTALHGGGLDRSGLRKLRARLARIEPGRSDLIAWKQGMAADVVALLGGGGTGDRGR</sequence>
<evidence type="ECO:0000313" key="2">
    <source>
        <dbReference type="Proteomes" id="UP001206128"/>
    </source>
</evidence>
<protein>
    <submittedName>
        <fullName evidence="1">Uncharacterized protein</fullName>
    </submittedName>
</protein>
<comment type="caution">
    <text evidence="1">The sequence shown here is derived from an EMBL/GenBank/DDBJ whole genome shotgun (WGS) entry which is preliminary data.</text>
</comment>
<evidence type="ECO:0000313" key="1">
    <source>
        <dbReference type="EMBL" id="MCP2168846.1"/>
    </source>
</evidence>